<evidence type="ECO:0000256" key="1">
    <source>
        <dbReference type="SAM" id="Phobius"/>
    </source>
</evidence>
<evidence type="ECO:0000313" key="2">
    <source>
        <dbReference type="EMBL" id="GGM83336.1"/>
    </source>
</evidence>
<dbReference type="Proteomes" id="UP000597656">
    <property type="component" value="Unassembled WGS sequence"/>
</dbReference>
<dbReference type="EMBL" id="BMNC01000002">
    <property type="protein sequence ID" value="GGM83336.1"/>
    <property type="molecule type" value="Genomic_DNA"/>
</dbReference>
<gene>
    <name evidence="2" type="ORF">GCM10011609_19080</name>
</gene>
<keyword evidence="3" id="KW-1185">Reference proteome</keyword>
<keyword evidence="1" id="KW-0812">Transmembrane</keyword>
<feature type="transmembrane region" description="Helical" evidence="1">
    <location>
        <begin position="40"/>
        <end position="61"/>
    </location>
</feature>
<sequence length="298" mass="31518">MNDTEQLIKEALGRLAERTPHPGPTLNALRRKRKRQRNNIFLIATAGVAAVAVLVFGGLIASDRYAPPMPNDAAAALVPVGSGEVSLKYAPHWLPEGFGETSRTTNNAVTRVWSVADGKASVVLTALGGMPGTAGWDEVTVRGLKAWARVADGAASVVWKAQDALDVSVRGVDDVRAVALRVAESVRADAKATHRAPFKVEGEYADQMSGVAPDRWDASLNLGSATVHVATQKPELAAAEPVSVRGREGLRSGATVAVSDGERWIWATSSAYSDRLVELVNDVELVGKPDTGWIGKGL</sequence>
<evidence type="ECO:0000313" key="3">
    <source>
        <dbReference type="Proteomes" id="UP000597656"/>
    </source>
</evidence>
<dbReference type="RefSeq" id="WP_189154230.1">
    <property type="nucleotide sequence ID" value="NZ_BMNC01000002.1"/>
</dbReference>
<keyword evidence="1" id="KW-0472">Membrane</keyword>
<comment type="caution">
    <text evidence="2">The sequence shown here is derived from an EMBL/GenBank/DDBJ whole genome shotgun (WGS) entry which is preliminary data.</text>
</comment>
<protein>
    <recommendedName>
        <fullName evidence="4">DUF4367 domain-containing protein</fullName>
    </recommendedName>
</protein>
<organism evidence="2 3">
    <name type="scientific">Lentzea pudingi</name>
    <dbReference type="NCBI Taxonomy" id="1789439"/>
    <lineage>
        <taxon>Bacteria</taxon>
        <taxon>Bacillati</taxon>
        <taxon>Actinomycetota</taxon>
        <taxon>Actinomycetes</taxon>
        <taxon>Pseudonocardiales</taxon>
        <taxon>Pseudonocardiaceae</taxon>
        <taxon>Lentzea</taxon>
    </lineage>
</organism>
<proteinExistence type="predicted"/>
<reference evidence="3" key="1">
    <citation type="journal article" date="2019" name="Int. J. Syst. Evol. Microbiol.">
        <title>The Global Catalogue of Microorganisms (GCM) 10K type strain sequencing project: providing services to taxonomists for standard genome sequencing and annotation.</title>
        <authorList>
            <consortium name="The Broad Institute Genomics Platform"/>
            <consortium name="The Broad Institute Genome Sequencing Center for Infectious Disease"/>
            <person name="Wu L."/>
            <person name="Ma J."/>
        </authorList>
    </citation>
    <scope>NUCLEOTIDE SEQUENCE [LARGE SCALE GENOMIC DNA]</scope>
    <source>
        <strain evidence="3">CGMCC 4.7319</strain>
    </source>
</reference>
<accession>A0ABQ2HKX4</accession>
<name>A0ABQ2HKX4_9PSEU</name>
<evidence type="ECO:0008006" key="4">
    <source>
        <dbReference type="Google" id="ProtNLM"/>
    </source>
</evidence>
<keyword evidence="1" id="KW-1133">Transmembrane helix</keyword>